<dbReference type="EMBL" id="CACRXK020001633">
    <property type="protein sequence ID" value="CAB3990277.1"/>
    <property type="molecule type" value="Genomic_DNA"/>
</dbReference>
<organism evidence="1 2">
    <name type="scientific">Paramuricea clavata</name>
    <name type="common">Red gorgonian</name>
    <name type="synonym">Violescent sea-whip</name>
    <dbReference type="NCBI Taxonomy" id="317549"/>
    <lineage>
        <taxon>Eukaryota</taxon>
        <taxon>Metazoa</taxon>
        <taxon>Cnidaria</taxon>
        <taxon>Anthozoa</taxon>
        <taxon>Octocorallia</taxon>
        <taxon>Malacalcyonacea</taxon>
        <taxon>Plexauridae</taxon>
        <taxon>Paramuricea</taxon>
    </lineage>
</organism>
<proteinExistence type="predicted"/>
<gene>
    <name evidence="1" type="ORF">PACLA_8A087824</name>
</gene>
<dbReference type="PANTHER" id="PTHR33845:SF1">
    <property type="entry name" value="C2H2-TYPE DOMAIN-CONTAINING PROTEIN"/>
    <property type="match status" value="1"/>
</dbReference>
<dbReference type="AlphaFoldDB" id="A0A6S7GXC5"/>
<dbReference type="PANTHER" id="PTHR33845">
    <property type="entry name" value="C2H2-TYPE DOMAIN-CONTAINING PROTEIN"/>
    <property type="match status" value="1"/>
</dbReference>
<protein>
    <submittedName>
        <fullName evidence="1">Uncharacterized protein</fullName>
    </submittedName>
</protein>
<reference evidence="1" key="1">
    <citation type="submission" date="2020-04" db="EMBL/GenBank/DDBJ databases">
        <authorList>
            <person name="Alioto T."/>
            <person name="Alioto T."/>
            <person name="Gomez Garrido J."/>
        </authorList>
    </citation>
    <scope>NUCLEOTIDE SEQUENCE</scope>
    <source>
        <strain evidence="1">A484AB</strain>
    </source>
</reference>
<keyword evidence="2" id="KW-1185">Reference proteome</keyword>
<evidence type="ECO:0000313" key="1">
    <source>
        <dbReference type="EMBL" id="CAB3990277.1"/>
    </source>
</evidence>
<name>A0A6S7GXC5_PARCT</name>
<evidence type="ECO:0000313" key="2">
    <source>
        <dbReference type="Proteomes" id="UP001152795"/>
    </source>
</evidence>
<sequence>MAVIYGIGKSKEVEPVNPLEGRFKRIEGKKPGGAATNKPENADEEEPLGLFALEKHLSLEKCEQKLERLSLLDHEKLGYKEYLEEGAGVIPTLNPTVTATSSASPIVSEGWALKANKKSYHFNEKQKQYLQAKFNIGQETGRKMDPNVVSSQMRKALDSYGKRLFNVSEFLSPQQVKSYFSRHAAKVRQQCDVVSEDTVAADEEANFCSLREAACSNIQLQHPIEFNQYNICMMFSEDSLQKLKLGLLQEMCECLQLDVPKKRMRRKALYMTLLNEAVSTLKRGVMVIVQNAKSSSVLSENLRTNELKPYQANTKDPYVTAYLKADVLPLVFVIGDGKDYNSEKEKYSNQPLKQNSTYIVFLRFFESEGSYYSTKWSGNVTTMIRAPDKANDVSSSGTKWCIVVVSLISGIIIGILLSYIVSCYRRKLRSTKSQSNTEPQDDATYQGLDLTKMNAEDNYESRVNTACNDTAKDDDSAYTLVSDKVVKS</sequence>
<dbReference type="Proteomes" id="UP001152795">
    <property type="component" value="Unassembled WGS sequence"/>
</dbReference>
<accession>A0A6S7GXC5</accession>
<comment type="caution">
    <text evidence="1">The sequence shown here is derived from an EMBL/GenBank/DDBJ whole genome shotgun (WGS) entry which is preliminary data.</text>
</comment>